<dbReference type="Pfam" id="PF13238">
    <property type="entry name" value="AAA_18"/>
    <property type="match status" value="1"/>
</dbReference>
<dbReference type="Proteomes" id="UP000199412">
    <property type="component" value="Unassembled WGS sequence"/>
</dbReference>
<dbReference type="EMBL" id="FNAP01000002">
    <property type="protein sequence ID" value="SDD96250.1"/>
    <property type="molecule type" value="Genomic_DNA"/>
</dbReference>
<evidence type="ECO:0000256" key="5">
    <source>
        <dbReference type="ARBA" id="ARBA00022840"/>
    </source>
</evidence>
<keyword evidence="3 6" id="KW-0808">Transferase</keyword>
<comment type="caution">
    <text evidence="6">Lacks conserved residue(s) required for the propagation of feature annotation.</text>
</comment>
<dbReference type="EC" id="2.7.4.23" evidence="6"/>
<dbReference type="GO" id="GO:0005524">
    <property type="term" value="F:ATP binding"/>
    <property type="evidence" value="ECO:0007669"/>
    <property type="project" value="UniProtKB-KW"/>
</dbReference>
<name>A0A1G6Z0W2_9PROT</name>
<sequence>MTVIAPAPVGHGGLVYIIGASGAGKDTLIDWARERLAALRPDLPVAFAHRYITRRGSSVGEAHVPLTLDAFETRRAAGLFAMAWASVGTLYGIGVEIDLWRAAGLTVVVNGSREHLAAASQRYPDIRPVLITAPAEVLRQRLQARGRETPDEIEARLRRTEMLPVEHPRLARVDNSASVEIAGSRLMALIQAIAEAPHRATAAHPA</sequence>
<dbReference type="SMART" id="SM00072">
    <property type="entry name" value="GuKc"/>
    <property type="match status" value="1"/>
</dbReference>
<keyword evidence="9" id="KW-1185">Reference proteome</keyword>
<comment type="similarity">
    <text evidence="6">Belongs to the ribose 1,5-bisphosphokinase family.</text>
</comment>
<proteinExistence type="inferred from homology"/>
<comment type="catalytic activity">
    <reaction evidence="1 6">
        <text>alpha-D-ribose 1,5-bisphosphate + ATP = 5-phospho-alpha-D-ribose 1-diphosphate + ADP</text>
        <dbReference type="Rhea" id="RHEA:20109"/>
        <dbReference type="ChEBI" id="CHEBI:30616"/>
        <dbReference type="ChEBI" id="CHEBI:58017"/>
        <dbReference type="ChEBI" id="CHEBI:68688"/>
        <dbReference type="ChEBI" id="CHEBI:456216"/>
        <dbReference type="EC" id="2.7.4.23"/>
    </reaction>
</comment>
<dbReference type="RefSeq" id="WP_092782693.1">
    <property type="nucleotide sequence ID" value="NZ_FNAP01000002.1"/>
</dbReference>
<keyword evidence="8" id="KW-0418">Kinase</keyword>
<dbReference type="NCBIfam" id="TIGR02322">
    <property type="entry name" value="phosphon_PhnN"/>
    <property type="match status" value="1"/>
</dbReference>
<reference evidence="8 9" key="1">
    <citation type="submission" date="2016-10" db="EMBL/GenBank/DDBJ databases">
        <authorList>
            <person name="de Groot N.N."/>
        </authorList>
    </citation>
    <scope>NUCLEOTIDE SEQUENCE [LARGE SCALE GENOMIC DNA]</scope>
    <source>
        <strain evidence="8 9">ATCC 700224</strain>
    </source>
</reference>
<dbReference type="InterPro" id="IPR012699">
    <property type="entry name" value="PhnN"/>
</dbReference>
<organism evidence="8 9">
    <name type="scientific">Rhodospira trueperi</name>
    <dbReference type="NCBI Taxonomy" id="69960"/>
    <lineage>
        <taxon>Bacteria</taxon>
        <taxon>Pseudomonadati</taxon>
        <taxon>Pseudomonadota</taxon>
        <taxon>Alphaproteobacteria</taxon>
        <taxon>Rhodospirillales</taxon>
        <taxon>Rhodospirillaceae</taxon>
        <taxon>Rhodospira</taxon>
    </lineage>
</organism>
<dbReference type="InterPro" id="IPR008145">
    <property type="entry name" value="GK/Ca_channel_bsu"/>
</dbReference>
<comment type="pathway">
    <text evidence="2 6">Metabolic intermediate biosynthesis; 5-phospho-alpha-D-ribose 1-diphosphate biosynthesis; 5-phospho-alpha-D-ribose 1-diphosphate from D-ribose 5-phosphate (route II): step 3/3.</text>
</comment>
<evidence type="ECO:0000313" key="9">
    <source>
        <dbReference type="Proteomes" id="UP000199412"/>
    </source>
</evidence>
<dbReference type="GO" id="GO:0006015">
    <property type="term" value="P:5-phosphoribose 1-diphosphate biosynthetic process"/>
    <property type="evidence" value="ECO:0007669"/>
    <property type="project" value="UniProtKB-UniRule"/>
</dbReference>
<dbReference type="HAMAP" id="MF_00836">
    <property type="entry name" value="PhnN"/>
    <property type="match status" value="1"/>
</dbReference>
<accession>A0A1G6Z0W2</accession>
<keyword evidence="4 6" id="KW-0547">Nucleotide-binding</keyword>
<evidence type="ECO:0000256" key="4">
    <source>
        <dbReference type="ARBA" id="ARBA00022741"/>
    </source>
</evidence>
<dbReference type="InterPro" id="IPR027417">
    <property type="entry name" value="P-loop_NTPase"/>
</dbReference>
<protein>
    <recommendedName>
        <fullName evidence="6">Ribose 1,5-bisphosphate phosphokinase PhnN</fullName>
        <ecNumber evidence="6">2.7.4.23</ecNumber>
    </recommendedName>
    <alternativeName>
        <fullName evidence="6">Ribose 1,5-bisphosphokinase</fullName>
    </alternativeName>
</protein>
<dbReference type="GO" id="GO:0033863">
    <property type="term" value="F:ribose 1,5-bisphosphate phosphokinase activity"/>
    <property type="evidence" value="ECO:0007669"/>
    <property type="project" value="UniProtKB-UniRule"/>
</dbReference>
<evidence type="ECO:0000313" key="8">
    <source>
        <dbReference type="EMBL" id="SDD96250.1"/>
    </source>
</evidence>
<feature type="domain" description="Guanylate kinase/L-type calcium channel beta subunit" evidence="7">
    <location>
        <begin position="11"/>
        <end position="194"/>
    </location>
</feature>
<keyword evidence="5 6" id="KW-0067">ATP-binding</keyword>
<evidence type="ECO:0000256" key="3">
    <source>
        <dbReference type="ARBA" id="ARBA00022679"/>
    </source>
</evidence>
<dbReference type="AlphaFoldDB" id="A0A1G6Z0W2"/>
<evidence type="ECO:0000259" key="7">
    <source>
        <dbReference type="SMART" id="SM00072"/>
    </source>
</evidence>
<comment type="function">
    <text evidence="6">Catalyzes the phosphorylation of ribose 1,5-bisphosphate to 5-phospho-D-ribosyl alpha-1-diphosphate (PRPP).</text>
</comment>
<dbReference type="Gene3D" id="3.40.50.300">
    <property type="entry name" value="P-loop containing nucleotide triphosphate hydrolases"/>
    <property type="match status" value="1"/>
</dbReference>
<dbReference type="GO" id="GO:0019634">
    <property type="term" value="P:organic phosphonate metabolic process"/>
    <property type="evidence" value="ECO:0007669"/>
    <property type="project" value="UniProtKB-UniRule"/>
</dbReference>
<evidence type="ECO:0000256" key="1">
    <source>
        <dbReference type="ARBA" id="ARBA00000373"/>
    </source>
</evidence>
<dbReference type="SUPFAM" id="SSF52540">
    <property type="entry name" value="P-loop containing nucleoside triphosphate hydrolases"/>
    <property type="match status" value="1"/>
</dbReference>
<gene>
    <name evidence="6" type="primary">phnN</name>
    <name evidence="8" type="ORF">SAMN05421720_102205</name>
</gene>
<dbReference type="UniPathway" id="UPA00087">
    <property type="reaction ID" value="UER00175"/>
</dbReference>
<evidence type="ECO:0000256" key="2">
    <source>
        <dbReference type="ARBA" id="ARBA00005069"/>
    </source>
</evidence>
<dbReference type="OrthoDB" id="341217at2"/>
<evidence type="ECO:0000256" key="6">
    <source>
        <dbReference type="HAMAP-Rule" id="MF_00836"/>
    </source>
</evidence>
<dbReference type="NCBIfam" id="NF007485">
    <property type="entry name" value="PRK10078.1"/>
    <property type="match status" value="1"/>
</dbReference>
<dbReference type="STRING" id="69960.SAMN05421720_102205"/>